<dbReference type="Gene3D" id="1.25.40.10">
    <property type="entry name" value="Tetratricopeptide repeat domain"/>
    <property type="match status" value="2"/>
</dbReference>
<protein>
    <recommendedName>
        <fullName evidence="2">PIN domain-containing protein</fullName>
    </recommendedName>
</protein>
<gene>
    <name evidence="3" type="ORF">FN976_24400</name>
</gene>
<dbReference type="OrthoDB" id="8912424at2"/>
<dbReference type="RefSeq" id="WP_145895823.1">
    <property type="nucleotide sequence ID" value="NZ_VOBQ01000021.1"/>
</dbReference>
<evidence type="ECO:0000256" key="1">
    <source>
        <dbReference type="SAM" id="MobiDB-lite"/>
    </source>
</evidence>
<feature type="compositionally biased region" description="Low complexity" evidence="1">
    <location>
        <begin position="1480"/>
        <end position="1500"/>
    </location>
</feature>
<organism evidence="3 4">
    <name type="scientific">Caenimonas sedimenti</name>
    <dbReference type="NCBI Taxonomy" id="2596921"/>
    <lineage>
        <taxon>Bacteria</taxon>
        <taxon>Pseudomonadati</taxon>
        <taxon>Pseudomonadota</taxon>
        <taxon>Betaproteobacteria</taxon>
        <taxon>Burkholderiales</taxon>
        <taxon>Comamonadaceae</taxon>
        <taxon>Caenimonas</taxon>
    </lineage>
</organism>
<dbReference type="Pfam" id="PF20698">
    <property type="entry name" value="PIN-TPR-GreABC"/>
    <property type="match status" value="1"/>
</dbReference>
<name>A0A562ZI49_9BURK</name>
<reference evidence="3 4" key="1">
    <citation type="submission" date="2019-07" db="EMBL/GenBank/DDBJ databases">
        <title>Caenimonas sedimenti sp. nov., isolated from activated sludge.</title>
        <authorList>
            <person name="Xu J."/>
        </authorList>
    </citation>
    <scope>NUCLEOTIDE SEQUENCE [LARGE SCALE GENOMIC DNA]</scope>
    <source>
        <strain evidence="3 4">HX-9-20</strain>
    </source>
</reference>
<dbReference type="InterPro" id="IPR048987">
    <property type="entry name" value="PIN-TPR-GreABC"/>
</dbReference>
<dbReference type="Proteomes" id="UP000318199">
    <property type="component" value="Unassembled WGS sequence"/>
</dbReference>
<comment type="caution">
    <text evidence="3">The sequence shown here is derived from an EMBL/GenBank/DDBJ whole genome shotgun (WGS) entry which is preliminary data.</text>
</comment>
<evidence type="ECO:0000313" key="4">
    <source>
        <dbReference type="Proteomes" id="UP000318199"/>
    </source>
</evidence>
<evidence type="ECO:0000313" key="3">
    <source>
        <dbReference type="EMBL" id="TWO68081.1"/>
    </source>
</evidence>
<sequence>MATDSTKESRDGKRGRKRAAVLPGQKQVAPSAASGGAGDAFQNRVQAHRLLAMCLGLTTCPGIPEGFRIVGLRFQARVFGTNTDDLVCAIADPYGNSGRVLLQIKRSIAPSSKNAAFREAVGLAWLDYNDLTFRRDFDSINIVYDVDSQSPMRPMADLQRDAVRSSSGEAWLTKATADHFSNDGRRSALAAIQAVVNEFNGSPVAPQDLLGFLQRVEFVSQDLDHDDTAQAKTNQQWLEFASRAGGRPTLPGKMVWARLVTACVELNARSGEVDAAAVPMILDHDLDYRFKAFALSQFPSSSSFVAASATVTPAPEIPSAAAANRLALASPAPSAISQPGASTGGADLIPVANESSSNKFLSRHLDRINDQIKAFQFEDALAALKAMREDLGDETLDLHQDARWYLMRATCVWTLHDDDEAAAQDFLRAADLYADDDKLAAARVRGLMLLKKVPEALEAARQAQDRFPDSLAVWTSLANARILAGERVTDEDIPVALRTKSAAYQLAAAGLHQSGDLTNAYRVSLLALQQTDASFFVRETVLRYALELATKSPLHVAYRIADQASLQALEQACSEFEPRSERLWAVQDPGLVVIAATHLAMALILLGRPEEALLVTEEAQARGLKREPLLRPRLDALRALRRPAEALEYGRSHLATMPIDALVSYAQIAAAHMDEASLLAAISAGITRQDEAQNGRLPDVLKAMKWDLMIDQGRFADVASEARGDAVLQSQEVALIIMAARAMTAAKDPAAQVFVARAEQLADQSGEERDEYLVAQMLMQMRKYEQASRRYERFLPRGVFSDLHTNLLSCYFRLGQRRKARDLLASFPDDWVNDPTARHIAIDLANQAGDSALLASLVEPQIRAEPQAARSWLLAMMSAARLSAAFPDTVARIPEIVSGSFREIAQIASMEFRQGQVTRGLRRLYRMRRTNLGSTDAAAAYNMAILLAPPLEEFEYSPEVVDAGTGVQFVGPDGTLSWKTIDPAGFDDLPGTDEFIHAGSPEAKALLGRRLGEEFDVRDGLGEVHRFKVVQLDTSHRRLLGQAGDAIRSPLAPSKHITRIELAETEDGGLDLTTLTRQVTSKAQRAERLLGVYDKQPVTLGMLARVLGIDVIDVVRGWPHDGPLLQVGGATQQERAAVVEALKTEQALLIDVTALTELALVQQLELLRTVPRALVTGATRSVVLAKITELRSVHTAGMAVAHEGKLGMVEISPEARARELSLLGGMLAAIDNHCEVLPAYGPERPPAFLAELARAVSHEEHAVLLVALEHGVRLFSLDNRLRAAAATMGVQGCWPQAFLQSRLLHGLMPREYSVAVLKMFASRRNFISLGAADLIVLVDQGAQWADVGLNALRAHLADPILNFEQAWKVVSEFLTQLYRRGNCQVGVVLELYSYLLEGLLRHPHRPKDFREQTVAELAASLEEVGGSGQHYAPIIGTFAGYAARAMQTRLRPVSLKARVVYCSSPPTMLHGLLHGDDPITTAASRATPASPSSLAAPSTTLDAPIEAD</sequence>
<dbReference type="InterPro" id="IPR011990">
    <property type="entry name" value="TPR-like_helical_dom_sf"/>
</dbReference>
<dbReference type="EMBL" id="VOBQ01000021">
    <property type="protein sequence ID" value="TWO68081.1"/>
    <property type="molecule type" value="Genomic_DNA"/>
</dbReference>
<feature type="region of interest" description="Disordered" evidence="1">
    <location>
        <begin position="1480"/>
        <end position="1508"/>
    </location>
</feature>
<feature type="compositionally biased region" description="Basic and acidic residues" evidence="1">
    <location>
        <begin position="1"/>
        <end position="12"/>
    </location>
</feature>
<proteinExistence type="predicted"/>
<feature type="region of interest" description="Disordered" evidence="1">
    <location>
        <begin position="1"/>
        <end position="37"/>
    </location>
</feature>
<evidence type="ECO:0000259" key="2">
    <source>
        <dbReference type="Pfam" id="PF20698"/>
    </source>
</evidence>
<keyword evidence="4" id="KW-1185">Reference proteome</keyword>
<accession>A0A562ZI49</accession>
<dbReference type="SUPFAM" id="SSF48452">
    <property type="entry name" value="TPR-like"/>
    <property type="match status" value="1"/>
</dbReference>
<feature type="domain" description="PIN" evidence="2">
    <location>
        <begin position="1149"/>
        <end position="1286"/>
    </location>
</feature>